<dbReference type="STRING" id="1306953.J121_406"/>
<sequence>MTGFLGARYAIKGAWAALVAIAFALLLIALAVQTTRLEGLHVWPISFAGWIKTAETRQLKIDAILAAQDQAKKDARAARVAQETVYRDIAERIDDNAQDSLEGAMRAADRFIAAGGLRAEATGNLRCGPGTGAGNRGAADPDGTRRAAQLDAEGIGGAAGLANGFVVVRAEDVRICTTNTVKAEAGRKFAIDVEAASKAEVPPVLP</sequence>
<protein>
    <submittedName>
        <fullName evidence="1">Uncharacterized protein</fullName>
    </submittedName>
</protein>
<organism evidence="1 2">
    <name type="scientific">Qipengyuania citrea LAMA 915</name>
    <dbReference type="NCBI Taxonomy" id="1306953"/>
    <lineage>
        <taxon>Bacteria</taxon>
        <taxon>Pseudomonadati</taxon>
        <taxon>Pseudomonadota</taxon>
        <taxon>Alphaproteobacteria</taxon>
        <taxon>Sphingomonadales</taxon>
        <taxon>Erythrobacteraceae</taxon>
        <taxon>Qipengyuania</taxon>
    </lineage>
</organism>
<proteinExistence type="predicted"/>
<comment type="caution">
    <text evidence="1">The sequence shown here is derived from an EMBL/GenBank/DDBJ whole genome shotgun (WGS) entry which is preliminary data.</text>
</comment>
<dbReference type="PATRIC" id="fig|1306953.7.peg.409"/>
<evidence type="ECO:0000313" key="2">
    <source>
        <dbReference type="Proteomes" id="UP000037446"/>
    </source>
</evidence>
<name>A0A0L1KFK2_9SPHN</name>
<reference evidence="1" key="1">
    <citation type="submission" date="2015-02" db="EMBL/GenBank/DDBJ databases">
        <authorList>
            <person name="Chooi Y.-H."/>
        </authorList>
    </citation>
    <scope>NUCLEOTIDE SEQUENCE [LARGE SCALE GENOMIC DNA]</scope>
    <source>
        <strain evidence="1">LAMA 915</strain>
    </source>
</reference>
<dbReference type="EMBL" id="JYNE01000022">
    <property type="protein sequence ID" value="KNH02622.1"/>
    <property type="molecule type" value="Genomic_DNA"/>
</dbReference>
<gene>
    <name evidence="1" type="ORF">J121_406</name>
</gene>
<dbReference type="Proteomes" id="UP000037446">
    <property type="component" value="Unassembled WGS sequence"/>
</dbReference>
<accession>A0A0L1KFK2</accession>
<evidence type="ECO:0000313" key="1">
    <source>
        <dbReference type="EMBL" id="KNH02622.1"/>
    </source>
</evidence>
<dbReference type="AlphaFoldDB" id="A0A0L1KFK2"/>
<dbReference type="RefSeq" id="WP_050600039.1">
    <property type="nucleotide sequence ID" value="NZ_JYNE01000022.1"/>
</dbReference>